<dbReference type="InterPro" id="IPR004843">
    <property type="entry name" value="Calcineurin-like_PHP"/>
</dbReference>
<dbReference type="InterPro" id="IPR029052">
    <property type="entry name" value="Metallo-depent_PP-like"/>
</dbReference>
<dbReference type="InterPro" id="IPR008963">
    <property type="entry name" value="Purple_acid_Pase-like_N"/>
</dbReference>
<feature type="signal peptide" evidence="3">
    <location>
        <begin position="1"/>
        <end position="33"/>
    </location>
</feature>
<feature type="domain" description="Calcineurin-like phosphoesterase" evidence="4">
    <location>
        <begin position="243"/>
        <end position="370"/>
    </location>
</feature>
<proteinExistence type="predicted"/>
<dbReference type="PANTHER" id="PTHR22953">
    <property type="entry name" value="ACID PHOSPHATASE RELATED"/>
    <property type="match status" value="1"/>
</dbReference>
<evidence type="ECO:0000256" key="2">
    <source>
        <dbReference type="SAM" id="MobiDB-lite"/>
    </source>
</evidence>
<dbReference type="EMBL" id="FNTX01000001">
    <property type="protein sequence ID" value="SEE22827.1"/>
    <property type="molecule type" value="Genomic_DNA"/>
</dbReference>
<dbReference type="InterPro" id="IPR039331">
    <property type="entry name" value="PAPs-like"/>
</dbReference>
<feature type="chain" id="PRO_5038618216" evidence="3">
    <location>
        <begin position="34"/>
        <end position="652"/>
    </location>
</feature>
<reference evidence="6" key="1">
    <citation type="submission" date="2016-10" db="EMBL/GenBank/DDBJ databases">
        <authorList>
            <person name="Varghese N."/>
            <person name="Submissions S."/>
        </authorList>
    </citation>
    <scope>NUCLEOTIDE SEQUENCE [LARGE SCALE GENOMIC DNA]</scope>
    <source>
        <strain evidence="6">DSM 21368</strain>
    </source>
</reference>
<protein>
    <submittedName>
        <fullName evidence="5">Calcineurin-like phosphoesterase</fullName>
    </submittedName>
</protein>
<evidence type="ECO:0000313" key="5">
    <source>
        <dbReference type="EMBL" id="SEE22827.1"/>
    </source>
</evidence>
<name>A0A1H5H4B9_9MICO</name>
<keyword evidence="1 3" id="KW-0732">Signal</keyword>
<dbReference type="SUPFAM" id="SSF49363">
    <property type="entry name" value="Purple acid phosphatase, N-terminal domain"/>
    <property type="match status" value="1"/>
</dbReference>
<dbReference type="PANTHER" id="PTHR22953:SF153">
    <property type="entry name" value="PURPLE ACID PHOSPHATASE"/>
    <property type="match status" value="1"/>
</dbReference>
<evidence type="ECO:0000256" key="1">
    <source>
        <dbReference type="ARBA" id="ARBA00022729"/>
    </source>
</evidence>
<dbReference type="SUPFAM" id="SSF56300">
    <property type="entry name" value="Metallo-dependent phosphatases"/>
    <property type="match status" value="1"/>
</dbReference>
<evidence type="ECO:0000313" key="6">
    <source>
        <dbReference type="Proteomes" id="UP000199220"/>
    </source>
</evidence>
<gene>
    <name evidence="5" type="ORF">SAMN04488554_1851</name>
</gene>
<keyword evidence="6" id="KW-1185">Reference proteome</keyword>
<evidence type="ECO:0000259" key="4">
    <source>
        <dbReference type="Pfam" id="PF00149"/>
    </source>
</evidence>
<dbReference type="GO" id="GO:0003993">
    <property type="term" value="F:acid phosphatase activity"/>
    <property type="evidence" value="ECO:0007669"/>
    <property type="project" value="InterPro"/>
</dbReference>
<sequence>MYPDDGAHPTWGDTVRRKLAPILVALGATAALAAPAAAAPGAHQPMTPLPSTGTSPVEPQAGFRVLPYLQAPSSDSMTLVWISELDTPGTVTVTGPGGRQELTSEPVHLDLMEYSDAELAQTIDGLNQGSWLHSDANYQHVVEIDGLQAGKSYRYTVTQDGVEHTARFSTAPDAERWDHVRMMAFSDTETEPAGRIEHREWETAHAGLADGSAERPGIDSLWAQRYGTAVRYGEELVRYPMNQADALDANIATIAEQDPDLLLIAGDLTQGSGYQPAWDEFWRHFAGESSDLASNVPLVTAIGNWETYASISGGYGTPEDRSPVVVARNRYLDYMVTPGDPANPQVRDSYYRLDHGPVTILTLDSTNGLPDEDTTTGMLSGEVFSGDDTNLTPERMSTDTQGSFTAEEYASAFANVYATDASESDLPDLGEGSAQWEWAQAQLADARAQGQVVLVQFHHAAYSSGVHGTPPNHEFADNQSGVAMRAYTPMFEEYGVAAVISGHDEMFERSFVDSDGDGVGVQMYDVGVAADGLRGEQLYETADGTFEPIRFNTHSEWMAAVDEPELWENDANGNPQLVDGGLHYGHLQLDLERTRCGSELTLTPVYLFPQMDAEYTVTGTERRVYDDVVTLDLTADGEVVADNSCQGNTHRN</sequence>
<dbReference type="GO" id="GO:0046872">
    <property type="term" value="F:metal ion binding"/>
    <property type="evidence" value="ECO:0007669"/>
    <property type="project" value="InterPro"/>
</dbReference>
<dbReference type="Gene3D" id="3.60.21.10">
    <property type="match status" value="2"/>
</dbReference>
<organism evidence="5 6">
    <name type="scientific">Ruania alba</name>
    <dbReference type="NCBI Taxonomy" id="648782"/>
    <lineage>
        <taxon>Bacteria</taxon>
        <taxon>Bacillati</taxon>
        <taxon>Actinomycetota</taxon>
        <taxon>Actinomycetes</taxon>
        <taxon>Micrococcales</taxon>
        <taxon>Ruaniaceae</taxon>
        <taxon>Ruania</taxon>
    </lineage>
</organism>
<dbReference type="AlphaFoldDB" id="A0A1H5H4B9"/>
<dbReference type="STRING" id="648782.SAMN04488554_1851"/>
<feature type="region of interest" description="Disordered" evidence="2">
    <location>
        <begin position="376"/>
        <end position="398"/>
    </location>
</feature>
<evidence type="ECO:0000256" key="3">
    <source>
        <dbReference type="SAM" id="SignalP"/>
    </source>
</evidence>
<dbReference type="Pfam" id="PF00149">
    <property type="entry name" value="Metallophos"/>
    <property type="match status" value="1"/>
</dbReference>
<dbReference type="Proteomes" id="UP000199220">
    <property type="component" value="Unassembled WGS sequence"/>
</dbReference>
<accession>A0A1H5H4B9</accession>